<evidence type="ECO:0000256" key="8">
    <source>
        <dbReference type="ARBA" id="ARBA00022801"/>
    </source>
</evidence>
<dbReference type="GO" id="GO:0006154">
    <property type="term" value="P:adenosine catabolic process"/>
    <property type="evidence" value="ECO:0007669"/>
    <property type="project" value="InterPro"/>
</dbReference>
<dbReference type="SUPFAM" id="SSF51556">
    <property type="entry name" value="Metallo-dependent hydrolases"/>
    <property type="match status" value="1"/>
</dbReference>
<dbReference type="PANTHER" id="PTHR11409">
    <property type="entry name" value="ADENOSINE DEAMINASE"/>
    <property type="match status" value="1"/>
</dbReference>
<evidence type="ECO:0000256" key="2">
    <source>
        <dbReference type="ARBA" id="ARBA00004613"/>
    </source>
</evidence>
<dbReference type="InterPro" id="IPR006330">
    <property type="entry name" value="Ado/ade_deaminase"/>
</dbReference>
<keyword evidence="5" id="KW-0964">Secreted</keyword>
<dbReference type="GO" id="GO:0046103">
    <property type="term" value="P:inosine biosynthetic process"/>
    <property type="evidence" value="ECO:0007669"/>
    <property type="project" value="TreeGrafter"/>
</dbReference>
<dbReference type="OrthoDB" id="7202371at2759"/>
<evidence type="ECO:0000259" key="10">
    <source>
        <dbReference type="Pfam" id="PF00962"/>
    </source>
</evidence>
<dbReference type="GO" id="GO:0005615">
    <property type="term" value="C:extracellular space"/>
    <property type="evidence" value="ECO:0007669"/>
    <property type="project" value="InterPro"/>
</dbReference>
<evidence type="ECO:0000313" key="11">
    <source>
        <dbReference type="EMBL" id="KIP06038.1"/>
    </source>
</evidence>
<evidence type="ECO:0000256" key="1">
    <source>
        <dbReference type="ARBA" id="ARBA00001947"/>
    </source>
</evidence>
<evidence type="ECO:0000256" key="7">
    <source>
        <dbReference type="ARBA" id="ARBA00022729"/>
    </source>
</evidence>
<evidence type="ECO:0000256" key="4">
    <source>
        <dbReference type="ARBA" id="ARBA00012784"/>
    </source>
</evidence>
<dbReference type="InterPro" id="IPR001365">
    <property type="entry name" value="A_deaminase_dom"/>
</dbReference>
<dbReference type="STRING" id="745531.A0A0C3PIZ6"/>
<dbReference type="InterPro" id="IPR006331">
    <property type="entry name" value="ADGF"/>
</dbReference>
<dbReference type="HOGENOM" id="CLU_022829_2_0_1"/>
<evidence type="ECO:0000256" key="9">
    <source>
        <dbReference type="ARBA" id="ARBA00047764"/>
    </source>
</evidence>
<dbReference type="AlphaFoldDB" id="A0A0C3PIZ6"/>
<evidence type="ECO:0000256" key="6">
    <source>
        <dbReference type="ARBA" id="ARBA00022723"/>
    </source>
</evidence>
<feature type="domain" description="Adenosine deaminase" evidence="10">
    <location>
        <begin position="207"/>
        <end position="509"/>
    </location>
</feature>
<protein>
    <recommendedName>
        <fullName evidence="4">adenosine deaminase</fullName>
        <ecNumber evidence="4">3.5.4.4</ecNumber>
    </recommendedName>
</protein>
<dbReference type="FunFam" id="3.20.20.140:FF:000017">
    <property type="entry name" value="Adenosine deaminase 2"/>
    <property type="match status" value="1"/>
</dbReference>
<keyword evidence="6" id="KW-0479">Metal-binding</keyword>
<organism evidence="11 12">
    <name type="scientific">Phlebiopsis gigantea (strain 11061_1 CR5-6)</name>
    <name type="common">White-rot fungus</name>
    <name type="synonym">Peniophora gigantea</name>
    <dbReference type="NCBI Taxonomy" id="745531"/>
    <lineage>
        <taxon>Eukaryota</taxon>
        <taxon>Fungi</taxon>
        <taxon>Dikarya</taxon>
        <taxon>Basidiomycota</taxon>
        <taxon>Agaricomycotina</taxon>
        <taxon>Agaricomycetes</taxon>
        <taxon>Polyporales</taxon>
        <taxon>Phanerochaetaceae</taxon>
        <taxon>Phlebiopsis</taxon>
    </lineage>
</organism>
<dbReference type="InterPro" id="IPR032466">
    <property type="entry name" value="Metal_Hydrolase"/>
</dbReference>
<comment type="similarity">
    <text evidence="3">Belongs to the metallo-dependent hydrolases superfamily. Adenosine and AMP deaminases family. ADGF subfamily.</text>
</comment>
<keyword evidence="7" id="KW-0732">Signal</keyword>
<dbReference type="EMBL" id="KN840527">
    <property type="protein sequence ID" value="KIP06038.1"/>
    <property type="molecule type" value="Genomic_DNA"/>
</dbReference>
<keyword evidence="8" id="KW-0378">Hydrolase</keyword>
<evidence type="ECO:0000256" key="3">
    <source>
        <dbReference type="ARBA" id="ARBA00006083"/>
    </source>
</evidence>
<gene>
    <name evidence="11" type="ORF">PHLGIDRAFT_128511</name>
</gene>
<accession>A0A0C3PIZ6</accession>
<reference evidence="11 12" key="1">
    <citation type="journal article" date="2014" name="PLoS Genet.">
        <title>Analysis of the Phlebiopsis gigantea genome, transcriptome and secretome provides insight into its pioneer colonization strategies of wood.</title>
        <authorList>
            <person name="Hori C."/>
            <person name="Ishida T."/>
            <person name="Igarashi K."/>
            <person name="Samejima M."/>
            <person name="Suzuki H."/>
            <person name="Master E."/>
            <person name="Ferreira P."/>
            <person name="Ruiz-Duenas F.J."/>
            <person name="Held B."/>
            <person name="Canessa P."/>
            <person name="Larrondo L.F."/>
            <person name="Schmoll M."/>
            <person name="Druzhinina I.S."/>
            <person name="Kubicek C.P."/>
            <person name="Gaskell J.A."/>
            <person name="Kersten P."/>
            <person name="St John F."/>
            <person name="Glasner J."/>
            <person name="Sabat G."/>
            <person name="Splinter BonDurant S."/>
            <person name="Syed K."/>
            <person name="Yadav J."/>
            <person name="Mgbeahuruike A.C."/>
            <person name="Kovalchuk A."/>
            <person name="Asiegbu F.O."/>
            <person name="Lackner G."/>
            <person name="Hoffmeister D."/>
            <person name="Rencoret J."/>
            <person name="Gutierrez A."/>
            <person name="Sun H."/>
            <person name="Lindquist E."/>
            <person name="Barry K."/>
            <person name="Riley R."/>
            <person name="Grigoriev I.V."/>
            <person name="Henrissat B."/>
            <person name="Kues U."/>
            <person name="Berka R.M."/>
            <person name="Martinez A.T."/>
            <person name="Covert S.F."/>
            <person name="Blanchette R.A."/>
            <person name="Cullen D."/>
        </authorList>
    </citation>
    <scope>NUCLEOTIDE SEQUENCE [LARGE SCALE GENOMIC DNA]</scope>
    <source>
        <strain evidence="11 12">11061_1 CR5-6</strain>
    </source>
</reference>
<evidence type="ECO:0000313" key="12">
    <source>
        <dbReference type="Proteomes" id="UP000053257"/>
    </source>
</evidence>
<dbReference type="EC" id="3.5.4.4" evidence="4"/>
<sequence length="530" mass="59338">MDEYLAKRTELIGQDRAHRLDFGRRDFYTAESEKADGIVRRIRSAEAVSVWAADNRAAQDADDVTHLFPGMAFLTAREIIVKTELFSIMSKLPKGCLLHAHLGATVNIQVLLNIALKYPAFHVRVASPLNKTTLSTVRPEFRPLSRSAWTKLPSLTDGSYTPGTWVSLLEARGNFAFGGAEGFDQWVLAALTISPAEAYKTHNTTSKIWDKFESALGVSVGLIEYLPVWEEYVRMFLASSIEDGISYIEVRVMFFSKHMLDADGGATVTHRELMLTFDRIVNEVKHTMAQQGRGDEFIGCKIIYTTLRFIPVEDLYWYTEDCIALKKEFPHIVAGFDLVGHEDTLKPLIDYIEPLTAFVARQKEVGVDIPFIFHAGETLGDGTAADVNLYDAILLGTKRIGHAFSLIKHPKLMQICRERNIAVETCPISNEILRLTSSMPMHPLPAVINHGVPVTLCSDDPAVFGNMGLSFDFFQVLIASEINGLHTMGCLARDSFKYTCLTEDEKAKAVASWDKQWTRFIDWVTKTKSS</sequence>
<keyword evidence="12" id="KW-1185">Reference proteome</keyword>
<dbReference type="Gene3D" id="3.20.20.140">
    <property type="entry name" value="Metal-dependent hydrolases"/>
    <property type="match status" value="1"/>
</dbReference>
<proteinExistence type="inferred from homology"/>
<dbReference type="NCBIfam" id="TIGR01431">
    <property type="entry name" value="adm_rel"/>
    <property type="match status" value="1"/>
</dbReference>
<comment type="catalytic activity">
    <reaction evidence="9">
        <text>adenosine + H2O + H(+) = inosine + NH4(+)</text>
        <dbReference type="Rhea" id="RHEA:24408"/>
        <dbReference type="ChEBI" id="CHEBI:15377"/>
        <dbReference type="ChEBI" id="CHEBI:15378"/>
        <dbReference type="ChEBI" id="CHEBI:16335"/>
        <dbReference type="ChEBI" id="CHEBI:17596"/>
        <dbReference type="ChEBI" id="CHEBI:28938"/>
        <dbReference type="EC" id="3.5.4.4"/>
    </reaction>
</comment>
<evidence type="ECO:0000256" key="5">
    <source>
        <dbReference type="ARBA" id="ARBA00022525"/>
    </source>
</evidence>
<dbReference type="Pfam" id="PF00962">
    <property type="entry name" value="A_deaminase"/>
    <property type="match status" value="1"/>
</dbReference>
<comment type="cofactor">
    <cofactor evidence="1">
        <name>Zn(2+)</name>
        <dbReference type="ChEBI" id="CHEBI:29105"/>
    </cofactor>
</comment>
<comment type="subcellular location">
    <subcellularLocation>
        <location evidence="2">Secreted</location>
    </subcellularLocation>
</comment>
<dbReference type="Proteomes" id="UP000053257">
    <property type="component" value="Unassembled WGS sequence"/>
</dbReference>
<name>A0A0C3PIZ6_PHLG1</name>
<dbReference type="GO" id="GO:0046872">
    <property type="term" value="F:metal ion binding"/>
    <property type="evidence" value="ECO:0007669"/>
    <property type="project" value="UniProtKB-KW"/>
</dbReference>
<dbReference type="GO" id="GO:0004000">
    <property type="term" value="F:adenosine deaminase activity"/>
    <property type="evidence" value="ECO:0007669"/>
    <property type="project" value="InterPro"/>
</dbReference>
<dbReference type="PANTHER" id="PTHR11409:SF39">
    <property type="entry name" value="ADENOSINE DEAMINASE 2"/>
    <property type="match status" value="1"/>
</dbReference>